<evidence type="ECO:0000256" key="4">
    <source>
        <dbReference type="ARBA" id="ARBA00023125"/>
    </source>
</evidence>
<gene>
    <name evidence="10" type="ORF">GCM10012289_63880</name>
</gene>
<feature type="region of interest" description="Disordered" evidence="6">
    <location>
        <begin position="343"/>
        <end position="363"/>
    </location>
</feature>
<keyword evidence="7" id="KW-0472">Membrane</keyword>
<evidence type="ECO:0000259" key="8">
    <source>
        <dbReference type="Pfam" id="PF04542"/>
    </source>
</evidence>
<sequence length="786" mass="81240">MSAQSVRSDADLLHAVREGDAAAYGELYQRHVVAARSLARQLVRGEAEVEDAVAESFTKILDLVGRGGGPAAGFRTYLLTVVRRTVYDRTRIESRQVTTGEIESFDPGVPFADPAVAGLERSLIARAFQSLPERWRAVLWHTEVESAKAAEVAPLLGLSPNGVAALACRAREGLRQAYLQMHLAVPPRPVCRPVLGKMGAHVRGRLGRRDSRVVAQHVSHCPDCRAVMTELSGVDQGLRTVVGPLMLGAAFTGYVAAMTGGVARSRGRARWPPSRRRGLTRWPPSRPRGLTRRPVALAGGTALAVVAAAALLLVSGEQAEERLAQPMAALQPPPIPRVAELAESTPVPPPVSGREPVSSGRPRLRAAVGPLGALVRGRPGLVGVRLSNPGEGPSQVVEAVVGLPSGVTPVPAGRRGGGAGLLQPVGPADGWRCRAAAGSARCIRGPLAAGRSTAVFLRVQVAALAPAGAGPSLSVRSGSLGVSGQSASGVRSTGAPARFAADGEVTVRAVGNSLLSCPTDHYGCAEAAARRGDRRDNDQWPMVAVDHDRSAATEASSAATLRLPRAGRVAWAGLYWSASAAVAGPIKIRPPGRRGYVSIRPDEVLARELPSGPVYQAFADVTGLVGGAAKAGEWWAADVPMQPGIARYAGWSLVVVTTDPAQPYSRAVVLDPAAVAGGGQRLVRMPLSGLGRPAAPARIELVAWEGDAGLGGEAVSVGSGPLVPAGGDRDPADVFDGSANGARGTAFGVDVDSFSARLGRAPALTIATTKDAVLLGVAAISVRIDQ</sequence>
<feature type="region of interest" description="Disordered" evidence="6">
    <location>
        <begin position="266"/>
        <end position="291"/>
    </location>
</feature>
<comment type="caution">
    <text evidence="10">The sequence shown here is derived from an EMBL/GenBank/DDBJ whole genome shotgun (WGS) entry which is preliminary data.</text>
</comment>
<feature type="transmembrane region" description="Helical" evidence="7">
    <location>
        <begin position="295"/>
        <end position="314"/>
    </location>
</feature>
<feature type="transmembrane region" description="Helical" evidence="7">
    <location>
        <begin position="241"/>
        <end position="263"/>
    </location>
</feature>
<keyword evidence="3" id="KW-0731">Sigma factor</keyword>
<dbReference type="NCBIfam" id="TIGR02937">
    <property type="entry name" value="sigma70-ECF"/>
    <property type="match status" value="1"/>
</dbReference>
<evidence type="ECO:0000256" key="7">
    <source>
        <dbReference type="SAM" id="Phobius"/>
    </source>
</evidence>
<dbReference type="GO" id="GO:0016987">
    <property type="term" value="F:sigma factor activity"/>
    <property type="evidence" value="ECO:0007669"/>
    <property type="project" value="UniProtKB-KW"/>
</dbReference>
<organism evidence="10 11">
    <name type="scientific">Nonomuraea cavernae</name>
    <dbReference type="NCBI Taxonomy" id="2045107"/>
    <lineage>
        <taxon>Bacteria</taxon>
        <taxon>Bacillati</taxon>
        <taxon>Actinomycetota</taxon>
        <taxon>Actinomycetes</taxon>
        <taxon>Streptosporangiales</taxon>
        <taxon>Streptosporangiaceae</taxon>
        <taxon>Nonomuraea</taxon>
    </lineage>
</organism>
<evidence type="ECO:0000259" key="9">
    <source>
        <dbReference type="Pfam" id="PF13490"/>
    </source>
</evidence>
<name>A0A918DQ39_9ACTN</name>
<dbReference type="PANTHER" id="PTHR43133">
    <property type="entry name" value="RNA POLYMERASE ECF-TYPE SIGMA FACTO"/>
    <property type="match status" value="1"/>
</dbReference>
<keyword evidence="2" id="KW-0805">Transcription regulation</keyword>
<keyword evidence="4" id="KW-0238">DNA-binding</keyword>
<feature type="compositionally biased region" description="Basic residues" evidence="6">
    <location>
        <begin position="266"/>
        <end position="279"/>
    </location>
</feature>
<proteinExistence type="inferred from homology"/>
<reference evidence="10" key="2">
    <citation type="submission" date="2020-09" db="EMBL/GenBank/DDBJ databases">
        <authorList>
            <person name="Sun Q."/>
            <person name="Zhou Y."/>
        </authorList>
    </citation>
    <scope>NUCLEOTIDE SEQUENCE</scope>
    <source>
        <strain evidence="10">CGMCC 4.7368</strain>
    </source>
</reference>
<dbReference type="Proteomes" id="UP000646523">
    <property type="component" value="Unassembled WGS sequence"/>
</dbReference>
<dbReference type="InterPro" id="IPR007627">
    <property type="entry name" value="RNA_pol_sigma70_r2"/>
</dbReference>
<evidence type="ECO:0000256" key="2">
    <source>
        <dbReference type="ARBA" id="ARBA00023015"/>
    </source>
</evidence>
<feature type="domain" description="Putative zinc-finger" evidence="9">
    <location>
        <begin position="191"/>
        <end position="225"/>
    </location>
</feature>
<evidence type="ECO:0000256" key="6">
    <source>
        <dbReference type="SAM" id="MobiDB-lite"/>
    </source>
</evidence>
<evidence type="ECO:0000313" key="10">
    <source>
        <dbReference type="EMBL" id="GGO79481.1"/>
    </source>
</evidence>
<protein>
    <recommendedName>
        <fullName evidence="12">Sigma-70 family RNA polymerase sigma factor</fullName>
    </recommendedName>
</protein>
<dbReference type="GO" id="GO:0003677">
    <property type="term" value="F:DNA binding"/>
    <property type="evidence" value="ECO:0007669"/>
    <property type="project" value="UniProtKB-KW"/>
</dbReference>
<dbReference type="InterPro" id="IPR027383">
    <property type="entry name" value="Znf_put"/>
</dbReference>
<keyword evidence="7" id="KW-0812">Transmembrane</keyword>
<dbReference type="Gene3D" id="1.10.10.1320">
    <property type="entry name" value="Anti-sigma factor, zinc-finger domain"/>
    <property type="match status" value="1"/>
</dbReference>
<dbReference type="GO" id="GO:0006352">
    <property type="term" value="P:DNA-templated transcription initiation"/>
    <property type="evidence" value="ECO:0007669"/>
    <property type="project" value="InterPro"/>
</dbReference>
<dbReference type="InterPro" id="IPR041916">
    <property type="entry name" value="Anti_sigma_zinc_sf"/>
</dbReference>
<evidence type="ECO:0000256" key="3">
    <source>
        <dbReference type="ARBA" id="ARBA00023082"/>
    </source>
</evidence>
<dbReference type="InterPro" id="IPR039425">
    <property type="entry name" value="RNA_pol_sigma-70-like"/>
</dbReference>
<dbReference type="Pfam" id="PF13490">
    <property type="entry name" value="zf-HC2"/>
    <property type="match status" value="1"/>
</dbReference>
<keyword evidence="7" id="KW-1133">Transmembrane helix</keyword>
<reference evidence="10" key="1">
    <citation type="journal article" date="2014" name="Int. J. Syst. Evol. Microbiol.">
        <title>Complete genome sequence of Corynebacterium casei LMG S-19264T (=DSM 44701T), isolated from a smear-ripened cheese.</title>
        <authorList>
            <consortium name="US DOE Joint Genome Institute (JGI-PGF)"/>
            <person name="Walter F."/>
            <person name="Albersmeier A."/>
            <person name="Kalinowski J."/>
            <person name="Ruckert C."/>
        </authorList>
    </citation>
    <scope>NUCLEOTIDE SEQUENCE</scope>
    <source>
        <strain evidence="10">CGMCC 4.7368</strain>
    </source>
</reference>
<dbReference type="InterPro" id="IPR014284">
    <property type="entry name" value="RNA_pol_sigma-70_dom"/>
</dbReference>
<keyword evidence="5" id="KW-0804">Transcription</keyword>
<evidence type="ECO:0008006" key="12">
    <source>
        <dbReference type="Google" id="ProtNLM"/>
    </source>
</evidence>
<dbReference type="InterPro" id="IPR036388">
    <property type="entry name" value="WH-like_DNA-bd_sf"/>
</dbReference>
<dbReference type="Gene3D" id="1.10.1740.10">
    <property type="match status" value="1"/>
</dbReference>
<dbReference type="EMBL" id="BMNH01000028">
    <property type="protein sequence ID" value="GGO79481.1"/>
    <property type="molecule type" value="Genomic_DNA"/>
</dbReference>
<comment type="similarity">
    <text evidence="1">Belongs to the sigma-70 factor family. ECF subfamily.</text>
</comment>
<dbReference type="Pfam" id="PF04542">
    <property type="entry name" value="Sigma70_r2"/>
    <property type="match status" value="1"/>
</dbReference>
<dbReference type="InterPro" id="IPR013325">
    <property type="entry name" value="RNA_pol_sigma_r2"/>
</dbReference>
<dbReference type="SUPFAM" id="SSF88946">
    <property type="entry name" value="Sigma2 domain of RNA polymerase sigma factors"/>
    <property type="match status" value="1"/>
</dbReference>
<dbReference type="AlphaFoldDB" id="A0A918DQ39"/>
<feature type="domain" description="RNA polymerase sigma-70 region 2" evidence="8">
    <location>
        <begin position="27"/>
        <end position="95"/>
    </location>
</feature>
<evidence type="ECO:0000313" key="11">
    <source>
        <dbReference type="Proteomes" id="UP000646523"/>
    </source>
</evidence>
<dbReference type="InterPro" id="IPR013324">
    <property type="entry name" value="RNA_pol_sigma_r3/r4-like"/>
</dbReference>
<dbReference type="RefSeq" id="WP_189127927.1">
    <property type="nucleotide sequence ID" value="NZ_BMNH01000028.1"/>
</dbReference>
<dbReference type="Gene3D" id="1.10.10.10">
    <property type="entry name" value="Winged helix-like DNA-binding domain superfamily/Winged helix DNA-binding domain"/>
    <property type="match status" value="1"/>
</dbReference>
<evidence type="ECO:0000256" key="5">
    <source>
        <dbReference type="ARBA" id="ARBA00023163"/>
    </source>
</evidence>
<dbReference type="SUPFAM" id="SSF88659">
    <property type="entry name" value="Sigma3 and sigma4 domains of RNA polymerase sigma factors"/>
    <property type="match status" value="1"/>
</dbReference>
<dbReference type="PANTHER" id="PTHR43133:SF8">
    <property type="entry name" value="RNA POLYMERASE SIGMA FACTOR HI_1459-RELATED"/>
    <property type="match status" value="1"/>
</dbReference>
<evidence type="ECO:0000256" key="1">
    <source>
        <dbReference type="ARBA" id="ARBA00010641"/>
    </source>
</evidence>
<keyword evidence="11" id="KW-1185">Reference proteome</keyword>
<accession>A0A918DQ39</accession>